<name>A0A8H6YNP2_9AGAR</name>
<protein>
    <submittedName>
        <fullName evidence="1">F-box domain-containing protein</fullName>
    </submittedName>
</protein>
<dbReference type="OrthoDB" id="2269034at2759"/>
<organism evidence="1 2">
    <name type="scientific">Mycena sanguinolenta</name>
    <dbReference type="NCBI Taxonomy" id="230812"/>
    <lineage>
        <taxon>Eukaryota</taxon>
        <taxon>Fungi</taxon>
        <taxon>Dikarya</taxon>
        <taxon>Basidiomycota</taxon>
        <taxon>Agaricomycotina</taxon>
        <taxon>Agaricomycetes</taxon>
        <taxon>Agaricomycetidae</taxon>
        <taxon>Agaricales</taxon>
        <taxon>Marasmiineae</taxon>
        <taxon>Mycenaceae</taxon>
        <taxon>Mycena</taxon>
    </lineage>
</organism>
<dbReference type="Proteomes" id="UP000623467">
    <property type="component" value="Unassembled WGS sequence"/>
</dbReference>
<sequence length="422" mass="47613">MSAGHPSLILEFPPELMLEIFKLSMPSVPGRPSPLEAPLLLAQICRQWREICLDSPELWSSVEFYRPSSIPNLASDLVDLWLSRAKSHPLQLSLEDKFMGHDPVPALLAITMRWASQWEVAHIKFPIAASKYLRTTSFPLLRRLAVVINVSHLEGETITISNAPLLRSVEVTERNWYNIRWSRISLPWAQLTELLFYTFADVSDAVFALKECPSLTRLYCRIAYVPGSLPHYEMAGSLSLNHLRALSTPIQLLPHLALPKLESLHITDPAEARPLVAYVVEGLLARSFCILKSLQYDMYHHEGKMGDDLHDLLRVVPTILRLRINFSRGLAVSRIAEAISSDSPPLVPDLRYLYSSLDRGYAWNPAWGPYHDALCNALRWRSAQNALRSFDFQVNALPSQALSALRLVAAETGLSIRVFAHK</sequence>
<dbReference type="Gene3D" id="1.20.1280.50">
    <property type="match status" value="1"/>
</dbReference>
<keyword evidence="2" id="KW-1185">Reference proteome</keyword>
<evidence type="ECO:0000313" key="1">
    <source>
        <dbReference type="EMBL" id="KAF7364473.1"/>
    </source>
</evidence>
<reference evidence="1" key="1">
    <citation type="submission" date="2020-05" db="EMBL/GenBank/DDBJ databases">
        <title>Mycena genomes resolve the evolution of fungal bioluminescence.</title>
        <authorList>
            <person name="Tsai I.J."/>
        </authorList>
    </citation>
    <scope>NUCLEOTIDE SEQUENCE</scope>
    <source>
        <strain evidence="1">160909Yilan</strain>
    </source>
</reference>
<evidence type="ECO:0000313" key="2">
    <source>
        <dbReference type="Proteomes" id="UP000623467"/>
    </source>
</evidence>
<accession>A0A8H6YNP2</accession>
<comment type="caution">
    <text evidence="1">The sequence shown here is derived from an EMBL/GenBank/DDBJ whole genome shotgun (WGS) entry which is preliminary data.</text>
</comment>
<dbReference type="AlphaFoldDB" id="A0A8H6YNP2"/>
<gene>
    <name evidence="1" type="ORF">MSAN_01108700</name>
</gene>
<proteinExistence type="predicted"/>
<dbReference type="EMBL" id="JACAZH010000007">
    <property type="protein sequence ID" value="KAF7364473.1"/>
    <property type="molecule type" value="Genomic_DNA"/>
</dbReference>